<proteinExistence type="predicted"/>
<sequence>PLGLVLRSPFASLAAVGSHHYPWLPVKMLLRDKYPVLDRVSSVDVPITVILGTKDSVVPAAQSREVATAGHARLIEISGADHNDEALCSGPQVIDAVLSVR</sequence>
<evidence type="ECO:0008006" key="3">
    <source>
        <dbReference type="Google" id="ProtNLM"/>
    </source>
</evidence>
<dbReference type="Gene3D" id="3.40.50.1820">
    <property type="entry name" value="alpha/beta hydrolase"/>
    <property type="match status" value="1"/>
</dbReference>
<comment type="caution">
    <text evidence="1">The sequence shown here is derived from an EMBL/GenBank/DDBJ whole genome shotgun (WGS) entry which is preliminary data.</text>
</comment>
<protein>
    <recommendedName>
        <fullName evidence="3">Alpha/beta hydrolase</fullName>
    </recommendedName>
</protein>
<gene>
    <name evidence="1" type="ORF">UK23_31735</name>
</gene>
<dbReference type="SUPFAM" id="SSF53474">
    <property type="entry name" value="alpha/beta-Hydrolases"/>
    <property type="match status" value="1"/>
</dbReference>
<dbReference type="AlphaFoldDB" id="A0A0F0GQV9"/>
<evidence type="ECO:0000313" key="2">
    <source>
        <dbReference type="Proteomes" id="UP000033393"/>
    </source>
</evidence>
<dbReference type="EMBL" id="JYJG01000275">
    <property type="protein sequence ID" value="KJK43798.1"/>
    <property type="molecule type" value="Genomic_DNA"/>
</dbReference>
<keyword evidence="2" id="KW-1185">Reference proteome</keyword>
<dbReference type="Proteomes" id="UP000033393">
    <property type="component" value="Unassembled WGS sequence"/>
</dbReference>
<evidence type="ECO:0000313" key="1">
    <source>
        <dbReference type="EMBL" id="KJK43798.1"/>
    </source>
</evidence>
<accession>A0A0F0GQV9</accession>
<reference evidence="1 2" key="1">
    <citation type="submission" date="2015-02" db="EMBL/GenBank/DDBJ databases">
        <authorList>
            <person name="Ju K.-S."/>
            <person name="Doroghazi J.R."/>
            <person name="Metcalf W."/>
        </authorList>
    </citation>
    <scope>NUCLEOTIDE SEQUENCE [LARGE SCALE GENOMIC DNA]</scope>
    <source>
        <strain evidence="1 2">NRRL B-16140</strain>
    </source>
</reference>
<feature type="non-terminal residue" evidence="1">
    <location>
        <position position="1"/>
    </location>
</feature>
<name>A0A0F0GQV9_LENAE</name>
<dbReference type="InterPro" id="IPR029058">
    <property type="entry name" value="AB_hydrolase_fold"/>
</dbReference>
<organism evidence="1 2">
    <name type="scientific">Lentzea aerocolonigenes</name>
    <name type="common">Lechevalieria aerocolonigenes</name>
    <name type="synonym">Saccharothrix aerocolonigenes</name>
    <dbReference type="NCBI Taxonomy" id="68170"/>
    <lineage>
        <taxon>Bacteria</taxon>
        <taxon>Bacillati</taxon>
        <taxon>Actinomycetota</taxon>
        <taxon>Actinomycetes</taxon>
        <taxon>Pseudonocardiales</taxon>
        <taxon>Pseudonocardiaceae</taxon>
        <taxon>Lentzea</taxon>
    </lineage>
</organism>
<dbReference type="PATRIC" id="fig|68170.10.peg.8206"/>